<evidence type="ECO:0000313" key="2">
    <source>
        <dbReference type="Proteomes" id="UP000361468"/>
    </source>
</evidence>
<keyword evidence="2" id="KW-1185">Reference proteome</keyword>
<dbReference type="EMBL" id="CABPSO010000024">
    <property type="protein sequence ID" value="VVE73241.1"/>
    <property type="molecule type" value="Genomic_DNA"/>
</dbReference>
<comment type="caution">
    <text evidence="1">The sequence shown here is derived from an EMBL/GenBank/DDBJ whole genome shotgun (WGS) entry which is preliminary data.</text>
</comment>
<protein>
    <recommendedName>
        <fullName evidence="3">Phage antitermination protein Q</fullName>
    </recommendedName>
</protein>
<evidence type="ECO:0000313" key="1">
    <source>
        <dbReference type="EMBL" id="VVE73241.1"/>
    </source>
</evidence>
<evidence type="ECO:0008006" key="3">
    <source>
        <dbReference type="Google" id="ProtNLM"/>
    </source>
</evidence>
<gene>
    <name evidence="1" type="ORF">PPN31119_04546</name>
</gene>
<reference evidence="1 2" key="1">
    <citation type="submission" date="2019-08" db="EMBL/GenBank/DDBJ databases">
        <authorList>
            <person name="Peeters C."/>
        </authorList>
    </citation>
    <scope>NUCLEOTIDE SEQUENCE [LARGE SCALE GENOMIC DNA]</scope>
    <source>
        <strain evidence="1 2">LMG 31119</strain>
    </source>
</reference>
<accession>A0ABY6WUV4</accession>
<dbReference type="Proteomes" id="UP000361468">
    <property type="component" value="Unassembled WGS sequence"/>
</dbReference>
<organism evidence="1 2">
    <name type="scientific">Pandoraea pnomenusa</name>
    <dbReference type="NCBI Taxonomy" id="93220"/>
    <lineage>
        <taxon>Bacteria</taxon>
        <taxon>Pseudomonadati</taxon>
        <taxon>Pseudomonadota</taxon>
        <taxon>Betaproteobacteria</taxon>
        <taxon>Burkholderiales</taxon>
        <taxon>Burkholderiaceae</taxon>
        <taxon>Pandoraea</taxon>
    </lineage>
</organism>
<name>A0ABY6WUV4_9BURK</name>
<sequence>MSRLTLPRERGGRRDPHERVRERLISWGRWVEMQGRMGYGSSSLTIDPSDRGMPPAYVPVQELECSQTDDAVRKQSRQLQDVAKLEYVWALTMQDSASRMRVSERQFRRLREMLHSGVQYCIENPREPSASAAAVFRRPKRGV</sequence>
<proteinExistence type="predicted"/>